<comment type="function">
    <text evidence="1 14">Component of the general transcription and DNA repair factor IIH (TFIIH) core complex, which is involved in general and transcription-coupled nucleotide excision repair (NER) of damaged DNA and, when complexed to TFIIK, in RNA transcription by RNA polymerase II. In NER, TFIIH acts by opening DNA around the lesion to allow the excision of the damaged oligonucleotide and its replacement by a new DNA fragment. In transcription, TFIIH has an essential role in transcription initiation. When the pre-initiation complex (PIC) has been established, TFIIH is required for promoter opening and promoter escape. Phosphorylation of the C-terminal tail (CTD) of the largest subunit of RNA polymerase II by the kinase module TFIIK controls the initiation of transcription.</text>
</comment>
<organism evidence="15 17">
    <name type="scientific">Schizosaccharomyces japonicus (strain yFS275 / FY16936)</name>
    <name type="common">Fission yeast</name>
    <dbReference type="NCBI Taxonomy" id="402676"/>
    <lineage>
        <taxon>Eukaryota</taxon>
        <taxon>Fungi</taxon>
        <taxon>Dikarya</taxon>
        <taxon>Ascomycota</taxon>
        <taxon>Taphrinomycotina</taxon>
        <taxon>Schizosaccharomycetes</taxon>
        <taxon>Schizosaccharomycetales</taxon>
        <taxon>Schizosaccharomycetaceae</taxon>
        <taxon>Schizosaccharomyces</taxon>
    </lineage>
</organism>
<dbReference type="JaponicusDB" id="SJAG_04368">
    <property type="gene designation" value="tfb4"/>
</dbReference>
<dbReference type="VEuPathDB" id="FungiDB:SJAG_04368"/>
<dbReference type="GO" id="GO:0008270">
    <property type="term" value="F:zinc ion binding"/>
    <property type="evidence" value="ECO:0007669"/>
    <property type="project" value="UniProtKB-KW"/>
</dbReference>
<accession>B6K6N1</accession>
<protein>
    <recommendedName>
        <fullName evidence="4 14">General transcription and DNA repair factor IIH subunit TFB4</fullName>
        <shortName evidence="14">TFIIH subunit TFB4</shortName>
    </recommendedName>
    <alternativeName>
        <fullName evidence="13 14">RNA polymerase II transcription factor B subunit 4</fullName>
    </alternativeName>
</protein>
<dbReference type="InterPro" id="IPR036465">
    <property type="entry name" value="vWFA_dom_sf"/>
</dbReference>
<keyword evidence="5 14" id="KW-0479">Metal-binding</keyword>
<dbReference type="InterPro" id="IPR004600">
    <property type="entry name" value="TFIIH_Tfb4/GTF2H3"/>
</dbReference>
<evidence type="ECO:0000256" key="7">
    <source>
        <dbReference type="ARBA" id="ARBA00022771"/>
    </source>
</evidence>
<dbReference type="Gene3D" id="3.40.50.410">
    <property type="entry name" value="von Willebrand factor, type A domain"/>
    <property type="match status" value="1"/>
</dbReference>
<evidence type="ECO:0000313" key="15">
    <source>
        <dbReference type="EMBL" id="EEB09185.1"/>
    </source>
</evidence>
<keyword evidence="6 14" id="KW-0227">DNA damage</keyword>
<evidence type="ECO:0000256" key="3">
    <source>
        <dbReference type="ARBA" id="ARBA00005273"/>
    </source>
</evidence>
<gene>
    <name evidence="16" type="primary">tfb4</name>
    <name evidence="15" type="ORF">SJAG_04368</name>
</gene>
<evidence type="ECO:0000256" key="9">
    <source>
        <dbReference type="ARBA" id="ARBA00023015"/>
    </source>
</evidence>
<evidence type="ECO:0000256" key="11">
    <source>
        <dbReference type="ARBA" id="ARBA00023204"/>
    </source>
</evidence>
<reference evidence="15 17" key="1">
    <citation type="journal article" date="2011" name="Science">
        <title>Comparative functional genomics of the fission yeasts.</title>
        <authorList>
            <person name="Rhind N."/>
            <person name="Chen Z."/>
            <person name="Yassour M."/>
            <person name="Thompson D.A."/>
            <person name="Haas B.J."/>
            <person name="Habib N."/>
            <person name="Wapinski I."/>
            <person name="Roy S."/>
            <person name="Lin M.F."/>
            <person name="Heiman D.I."/>
            <person name="Young S.K."/>
            <person name="Furuya K."/>
            <person name="Guo Y."/>
            <person name="Pidoux A."/>
            <person name="Chen H.M."/>
            <person name="Robbertse B."/>
            <person name="Goldberg J.M."/>
            <person name="Aoki K."/>
            <person name="Bayne E.H."/>
            <person name="Berlin A.M."/>
            <person name="Desjardins C.A."/>
            <person name="Dobbs E."/>
            <person name="Dukaj L."/>
            <person name="Fan L."/>
            <person name="FitzGerald M.G."/>
            <person name="French C."/>
            <person name="Gujja S."/>
            <person name="Hansen K."/>
            <person name="Keifenheim D."/>
            <person name="Levin J.Z."/>
            <person name="Mosher R.A."/>
            <person name="Mueller C.A."/>
            <person name="Pfiffner J."/>
            <person name="Priest M."/>
            <person name="Russ C."/>
            <person name="Smialowska A."/>
            <person name="Swoboda P."/>
            <person name="Sykes S.M."/>
            <person name="Vaughn M."/>
            <person name="Vengrova S."/>
            <person name="Yoder R."/>
            <person name="Zeng Q."/>
            <person name="Allshire R."/>
            <person name="Baulcombe D."/>
            <person name="Birren B.W."/>
            <person name="Brown W."/>
            <person name="Ekwall K."/>
            <person name="Kellis M."/>
            <person name="Leatherwood J."/>
            <person name="Levin H."/>
            <person name="Margalit H."/>
            <person name="Martienssen R."/>
            <person name="Nieduszynski C.A."/>
            <person name="Spatafora J.W."/>
            <person name="Friedman N."/>
            <person name="Dalgaard J.Z."/>
            <person name="Baumann P."/>
            <person name="Niki H."/>
            <person name="Regev A."/>
            <person name="Nusbaum C."/>
        </authorList>
    </citation>
    <scope>NUCLEOTIDE SEQUENCE [LARGE SCALE GENOMIC DNA]</scope>
    <source>
        <strain evidence="17">yFS275 / FY16936</strain>
    </source>
</reference>
<evidence type="ECO:0000256" key="12">
    <source>
        <dbReference type="ARBA" id="ARBA00023242"/>
    </source>
</evidence>
<name>B6K6N1_SCHJY</name>
<dbReference type="RefSeq" id="XP_002175478.1">
    <property type="nucleotide sequence ID" value="XM_002175442.1"/>
</dbReference>
<evidence type="ECO:0000256" key="14">
    <source>
        <dbReference type="RuleBase" id="RU368090"/>
    </source>
</evidence>
<dbReference type="PANTHER" id="PTHR12831">
    <property type="entry name" value="TRANSCRIPTION INITIATION FACTOR IIH TFIIH , POLYPEPTIDE 3-RELATED"/>
    <property type="match status" value="1"/>
</dbReference>
<evidence type="ECO:0000256" key="13">
    <source>
        <dbReference type="ARBA" id="ARBA00033341"/>
    </source>
</evidence>
<dbReference type="GeneID" id="7050920"/>
<evidence type="ECO:0000256" key="8">
    <source>
        <dbReference type="ARBA" id="ARBA00022833"/>
    </source>
</evidence>
<dbReference type="STRING" id="402676.B6K6N1"/>
<dbReference type="AlphaFoldDB" id="B6K6N1"/>
<comment type="subunit">
    <text evidence="14">Component of the 7-subunit TFIIH core complex composed of XPB/ptr8, XPD/rad15, ssl1, tfb1, tfb2, tfb4 and tfb5, which is active in NER. The core complex associates with the 3-subunit CTD-kinase module TFIIK composed of mcs2/cyclin H, mcs6/cdk7 and pmh1/tfb3 to form the 10-subunit holoenzyme (holo-TFIIH) active in transcription.</text>
</comment>
<proteinExistence type="inferred from homology"/>
<keyword evidence="17" id="KW-1185">Reference proteome</keyword>
<sequence>MDAFKTLKDGALADGADETDDTPSLLVVILDANPVSWYSLAQKAPISEILADIIVFINAHLAFHHENRVAVIASHTDSVEFLYPTTKDNRKTKQVDPEKDANTYRKFREVDDMVLEGMARLVESTNSISTKTMMSGALSRALAYINRIQTESPLRSRILIFSLSGDVALQYISTMNCIFCAQKKNIPINVCSLSKETLFLEQAVDATGGIYIKVEEPKGLLQHLMMSLFPDQNLRKHINIPNQANVDFRATCFCHKKILDIGYVCSVCLSIFCSPRDQCTTCHSTFKVNKMRRLN</sequence>
<evidence type="ECO:0000313" key="16">
    <source>
        <dbReference type="JaponicusDB" id="SJAG_04368"/>
    </source>
</evidence>
<evidence type="ECO:0000256" key="6">
    <source>
        <dbReference type="ARBA" id="ARBA00022763"/>
    </source>
</evidence>
<dbReference type="EMBL" id="KE651167">
    <property type="protein sequence ID" value="EEB09185.1"/>
    <property type="molecule type" value="Genomic_DNA"/>
</dbReference>
<evidence type="ECO:0000256" key="4">
    <source>
        <dbReference type="ARBA" id="ARBA00021280"/>
    </source>
</evidence>
<dbReference type="HOGENOM" id="CLU_040211_0_0_1"/>
<dbReference type="GO" id="GO:0000439">
    <property type="term" value="C:transcription factor TFIIH core complex"/>
    <property type="evidence" value="ECO:0000318"/>
    <property type="project" value="GO_Central"/>
</dbReference>
<keyword evidence="10 14" id="KW-0804">Transcription</keyword>
<evidence type="ECO:0000256" key="2">
    <source>
        <dbReference type="ARBA" id="ARBA00004123"/>
    </source>
</evidence>
<keyword evidence="12 14" id="KW-0539">Nucleus</keyword>
<dbReference type="OrthoDB" id="17307at2759"/>
<dbReference type="Proteomes" id="UP000001744">
    <property type="component" value="Unassembled WGS sequence"/>
</dbReference>
<dbReference type="GO" id="GO:0005675">
    <property type="term" value="C:transcription factor TFIIH holo complex"/>
    <property type="evidence" value="ECO:0000318"/>
    <property type="project" value="GO_Central"/>
</dbReference>
<dbReference type="eggNOG" id="KOG2487">
    <property type="taxonomic scope" value="Eukaryota"/>
</dbReference>
<dbReference type="GO" id="GO:0006289">
    <property type="term" value="P:nucleotide-excision repair"/>
    <property type="evidence" value="ECO:0000318"/>
    <property type="project" value="GO_Central"/>
</dbReference>
<dbReference type="NCBIfam" id="TIGR00627">
    <property type="entry name" value="tfb4"/>
    <property type="match status" value="1"/>
</dbReference>
<dbReference type="Pfam" id="PF03850">
    <property type="entry name" value="Tfb4"/>
    <property type="match status" value="1"/>
</dbReference>
<dbReference type="OMA" id="DYRASCH"/>
<dbReference type="PANTHER" id="PTHR12831:SF0">
    <property type="entry name" value="GENERAL TRANSCRIPTION FACTOR IIH SUBUNIT 3"/>
    <property type="match status" value="1"/>
</dbReference>
<keyword evidence="11 14" id="KW-0234">DNA repair</keyword>
<dbReference type="GO" id="GO:0006355">
    <property type="term" value="P:regulation of DNA-templated transcription"/>
    <property type="evidence" value="ECO:0007669"/>
    <property type="project" value="InterPro"/>
</dbReference>
<keyword evidence="7 14" id="KW-0863">Zinc-finger</keyword>
<evidence type="ECO:0000313" key="17">
    <source>
        <dbReference type="Proteomes" id="UP000001744"/>
    </source>
</evidence>
<evidence type="ECO:0000256" key="1">
    <source>
        <dbReference type="ARBA" id="ARBA00002817"/>
    </source>
</evidence>
<keyword evidence="8 14" id="KW-0862">Zinc</keyword>
<evidence type="ECO:0000256" key="10">
    <source>
        <dbReference type="ARBA" id="ARBA00023163"/>
    </source>
</evidence>
<comment type="subcellular location">
    <subcellularLocation>
        <location evidence="2 14">Nucleus</location>
    </subcellularLocation>
</comment>
<keyword evidence="9 14" id="KW-0805">Transcription regulation</keyword>
<comment type="similarity">
    <text evidence="3 14">Belongs to the TFB4 family.</text>
</comment>
<evidence type="ECO:0000256" key="5">
    <source>
        <dbReference type="ARBA" id="ARBA00022723"/>
    </source>
</evidence>